<dbReference type="AlphaFoldDB" id="A0A344TPE3"/>
<dbReference type="KEGG" id="run:DR864_23635"/>
<protein>
    <recommendedName>
        <fullName evidence="1">Methyltransferase FkbM domain-containing protein</fullName>
    </recommendedName>
</protein>
<dbReference type="SUPFAM" id="SSF53335">
    <property type="entry name" value="S-adenosyl-L-methionine-dependent methyltransferases"/>
    <property type="match status" value="1"/>
</dbReference>
<sequence length="292" mass="33634">MVLENLEFKILKKLRLLNLFNVSKKISYARHKINIPVVGGLGYPNLYLKPNWLYILVDELFVSDGQTFIDVGANIGQTLISVKTAGKQINYIGFEPAVSCCYYLKELIKVNNFQNCHIYNFALSNKLGQIFLERNNDADPTASIVEELRPQFFRLRDPIIAINLDVLELDASINCVKIDIEGAELEALRGMENLIRKNRPYIICEVLDSFSDEVFEFTQKRASEVCSFLKALDYSIIQLVQDETTERIISFHKIDTITLIQWNKKSLQLNDYIFFPSIKIEMMTDILTKLSK</sequence>
<dbReference type="EMBL" id="CP030850">
    <property type="protein sequence ID" value="AXE20514.1"/>
    <property type="molecule type" value="Genomic_DNA"/>
</dbReference>
<dbReference type="Gene3D" id="3.40.50.150">
    <property type="entry name" value="Vaccinia Virus protein VP39"/>
    <property type="match status" value="1"/>
</dbReference>
<keyword evidence="3" id="KW-1185">Reference proteome</keyword>
<proteinExistence type="predicted"/>
<dbReference type="InterPro" id="IPR029063">
    <property type="entry name" value="SAM-dependent_MTases_sf"/>
</dbReference>
<evidence type="ECO:0000259" key="1">
    <source>
        <dbReference type="Pfam" id="PF05050"/>
    </source>
</evidence>
<dbReference type="PANTHER" id="PTHR34203:SF15">
    <property type="entry name" value="SLL1173 PROTEIN"/>
    <property type="match status" value="1"/>
</dbReference>
<dbReference type="Pfam" id="PF05050">
    <property type="entry name" value="Methyltransf_21"/>
    <property type="match status" value="1"/>
</dbReference>
<reference evidence="2 3" key="1">
    <citation type="submission" date="2018-07" db="EMBL/GenBank/DDBJ databases">
        <title>Genome sequencing of Runella.</title>
        <authorList>
            <person name="Baek M.-G."/>
            <person name="Yi H."/>
        </authorList>
    </citation>
    <scope>NUCLEOTIDE SEQUENCE [LARGE SCALE GENOMIC DNA]</scope>
    <source>
        <strain evidence="2 3">HYN0085</strain>
    </source>
</reference>
<gene>
    <name evidence="2" type="ORF">DR864_23635</name>
</gene>
<name>A0A344TPE3_9BACT</name>
<evidence type="ECO:0000313" key="3">
    <source>
        <dbReference type="Proteomes" id="UP000251993"/>
    </source>
</evidence>
<evidence type="ECO:0000313" key="2">
    <source>
        <dbReference type="EMBL" id="AXE20514.1"/>
    </source>
</evidence>
<dbReference type="PANTHER" id="PTHR34203">
    <property type="entry name" value="METHYLTRANSFERASE, FKBM FAMILY PROTEIN"/>
    <property type="match status" value="1"/>
</dbReference>
<accession>A0A344TPE3</accession>
<dbReference type="NCBIfam" id="TIGR01444">
    <property type="entry name" value="fkbM_fam"/>
    <property type="match status" value="1"/>
</dbReference>
<dbReference type="OrthoDB" id="930965at2"/>
<dbReference type="Proteomes" id="UP000251993">
    <property type="component" value="Chromosome"/>
</dbReference>
<dbReference type="InterPro" id="IPR052514">
    <property type="entry name" value="SAM-dependent_MTase"/>
</dbReference>
<dbReference type="RefSeq" id="WP_114069277.1">
    <property type="nucleotide sequence ID" value="NZ_CP030850.1"/>
</dbReference>
<feature type="domain" description="Methyltransferase FkbM" evidence="1">
    <location>
        <begin position="70"/>
        <end position="235"/>
    </location>
</feature>
<organism evidence="2 3">
    <name type="scientific">Runella rosea</name>
    <dbReference type="NCBI Taxonomy" id="2259595"/>
    <lineage>
        <taxon>Bacteria</taxon>
        <taxon>Pseudomonadati</taxon>
        <taxon>Bacteroidota</taxon>
        <taxon>Cytophagia</taxon>
        <taxon>Cytophagales</taxon>
        <taxon>Spirosomataceae</taxon>
        <taxon>Runella</taxon>
    </lineage>
</organism>
<dbReference type="InterPro" id="IPR006342">
    <property type="entry name" value="FkbM_mtfrase"/>
</dbReference>